<evidence type="ECO:0000256" key="2">
    <source>
        <dbReference type="ARBA" id="ARBA00008432"/>
    </source>
</evidence>
<dbReference type="InterPro" id="IPR036259">
    <property type="entry name" value="MFS_trans_sf"/>
</dbReference>
<feature type="transmembrane region" description="Helical" evidence="7">
    <location>
        <begin position="428"/>
        <end position="448"/>
    </location>
</feature>
<name>A0A5C3E7K0_9BASI</name>
<feature type="transmembrane region" description="Helical" evidence="7">
    <location>
        <begin position="121"/>
        <end position="138"/>
    </location>
</feature>
<feature type="transmembrane region" description="Helical" evidence="7">
    <location>
        <begin position="532"/>
        <end position="555"/>
    </location>
</feature>
<accession>A0A5C3E7K0</accession>
<comment type="similarity">
    <text evidence="2">Belongs to the major facilitator superfamily. Nitrate/nitrite porter (TC 2.A.1.8) family.</text>
</comment>
<feature type="transmembrane region" description="Helical" evidence="7">
    <location>
        <begin position="187"/>
        <end position="206"/>
    </location>
</feature>
<keyword evidence="3 7" id="KW-0812">Transmembrane</keyword>
<dbReference type="Proteomes" id="UP000324022">
    <property type="component" value="Unassembled WGS sequence"/>
</dbReference>
<evidence type="ECO:0000256" key="6">
    <source>
        <dbReference type="SAM" id="MobiDB-lite"/>
    </source>
</evidence>
<dbReference type="InterPro" id="IPR044772">
    <property type="entry name" value="NO3_transporter"/>
</dbReference>
<evidence type="ECO:0000256" key="3">
    <source>
        <dbReference type="ARBA" id="ARBA00022692"/>
    </source>
</evidence>
<dbReference type="EMBL" id="OOIN01000011">
    <property type="protein sequence ID" value="SPO25556.1"/>
    <property type="molecule type" value="Genomic_DNA"/>
</dbReference>
<feature type="region of interest" description="Disordered" evidence="6">
    <location>
        <begin position="1"/>
        <end position="29"/>
    </location>
</feature>
<feature type="transmembrane region" description="Helical" evidence="7">
    <location>
        <begin position="244"/>
        <end position="267"/>
    </location>
</feature>
<feature type="transmembrane region" description="Helical" evidence="7">
    <location>
        <begin position="501"/>
        <end position="520"/>
    </location>
</feature>
<keyword evidence="9" id="KW-1185">Reference proteome</keyword>
<dbReference type="Pfam" id="PF07690">
    <property type="entry name" value="MFS_1"/>
    <property type="match status" value="1"/>
</dbReference>
<feature type="transmembrane region" description="Helical" evidence="7">
    <location>
        <begin position="395"/>
        <end position="416"/>
    </location>
</feature>
<proteinExistence type="inferred from homology"/>
<comment type="subcellular location">
    <subcellularLocation>
        <location evidence="1">Membrane</location>
        <topology evidence="1">Multi-pass membrane protein</topology>
    </subcellularLocation>
</comment>
<feature type="transmembrane region" description="Helical" evidence="7">
    <location>
        <begin position="279"/>
        <end position="303"/>
    </location>
</feature>
<keyword evidence="5 7" id="KW-0472">Membrane</keyword>
<dbReference type="GO" id="GO:0015112">
    <property type="term" value="F:nitrate transmembrane transporter activity"/>
    <property type="evidence" value="ECO:0007669"/>
    <property type="project" value="InterPro"/>
</dbReference>
<evidence type="ECO:0000256" key="5">
    <source>
        <dbReference type="ARBA" id="ARBA00023136"/>
    </source>
</evidence>
<protein>
    <submittedName>
        <fullName evidence="8">Related to nitrate transporter</fullName>
    </submittedName>
</protein>
<feature type="transmembrane region" description="Helical" evidence="7">
    <location>
        <begin position="212"/>
        <end position="232"/>
    </location>
</feature>
<feature type="transmembrane region" description="Helical" evidence="7">
    <location>
        <begin position="567"/>
        <end position="586"/>
    </location>
</feature>
<reference evidence="8 9" key="1">
    <citation type="submission" date="2018-03" db="EMBL/GenBank/DDBJ databases">
        <authorList>
            <person name="Guldener U."/>
        </authorList>
    </citation>
    <scope>NUCLEOTIDE SEQUENCE [LARGE SCALE GENOMIC DNA]</scope>
    <source>
        <strain evidence="8 9">NBRC100155</strain>
    </source>
</reference>
<evidence type="ECO:0000256" key="7">
    <source>
        <dbReference type="SAM" id="Phobius"/>
    </source>
</evidence>
<dbReference type="Gene3D" id="1.20.1250.20">
    <property type="entry name" value="MFS general substrate transporter like domains"/>
    <property type="match status" value="2"/>
</dbReference>
<gene>
    <name evidence="8" type="ORF">UTRI_03020_B</name>
</gene>
<dbReference type="InterPro" id="IPR011701">
    <property type="entry name" value="MFS"/>
</dbReference>
<organism evidence="8 9">
    <name type="scientific">Ustilago trichophora</name>
    <dbReference type="NCBI Taxonomy" id="86804"/>
    <lineage>
        <taxon>Eukaryota</taxon>
        <taxon>Fungi</taxon>
        <taxon>Dikarya</taxon>
        <taxon>Basidiomycota</taxon>
        <taxon>Ustilaginomycotina</taxon>
        <taxon>Ustilaginomycetes</taxon>
        <taxon>Ustilaginales</taxon>
        <taxon>Ustilaginaceae</taxon>
        <taxon>Ustilago</taxon>
    </lineage>
</organism>
<evidence type="ECO:0000313" key="8">
    <source>
        <dbReference type="EMBL" id="SPO25556.1"/>
    </source>
</evidence>
<dbReference type="GO" id="GO:0016020">
    <property type="term" value="C:membrane"/>
    <property type="evidence" value="ECO:0007669"/>
    <property type="project" value="UniProtKB-SubCell"/>
</dbReference>
<evidence type="ECO:0000313" key="9">
    <source>
        <dbReference type="Proteomes" id="UP000324022"/>
    </source>
</evidence>
<dbReference type="OrthoDB" id="434240at2759"/>
<keyword evidence="4 7" id="KW-1133">Transmembrane helix</keyword>
<dbReference type="SUPFAM" id="SSF103473">
    <property type="entry name" value="MFS general substrate transporter"/>
    <property type="match status" value="1"/>
</dbReference>
<feature type="transmembrane region" description="Helical" evidence="7">
    <location>
        <begin position="158"/>
        <end position="175"/>
    </location>
</feature>
<sequence length="592" mass="63429">MTKSLHNKQADDVLPMPKASDSSATSNDSKIDLELKEAIASPVDQHHGMASILRMGTNTGGVVTSEPYLTEEEKKDQDLKDFGYHKFKWSSLWRPAEINPLNGKSYTFPIFRVFDVYSTSFWLATLGFFVAFLSWFAFSPLVPEAVKEDLKLTSVQVTHSNMASLGGTAIVRLIAGPACDRFGPRKVMAALLILGAIPSGLAAVVTTAGGLYTVRFFISILGATFVCCQAWVSTFFDKSVVGTANAFSGGWGNMGGGVTIAAMIGLFDRFRAAGLSPHLAWRVCFPTLPVPCLLLIASMILIFGKDHPAGKWSQRHQFSGTAIAIAQGEDVKLDSAERAEYERRTADNEKAPAKISDFREPNPINEGKRVATVDTAQSEPLTLARLVVILSDPRVWMCFMCYLLTFGLETAMDAALPGLITTLFASKTFTAIDAAYAASLYGLLNLYARPLGGVVSDILYSKYGLRGRVIWLLATAFSQGVAMIGLGIYCNRSPTLSGVLWFIFLIGTTGFLANGANYGIPAIICPSAIGTVSGLVGAAGNLGGLLYLGIFLAVPGVRSQKTLGTKFWIAGVVNAGAVLPFFAVLLPGKYGV</sequence>
<dbReference type="AlphaFoldDB" id="A0A5C3E7K0"/>
<evidence type="ECO:0000256" key="4">
    <source>
        <dbReference type="ARBA" id="ARBA00022989"/>
    </source>
</evidence>
<evidence type="ECO:0000256" key="1">
    <source>
        <dbReference type="ARBA" id="ARBA00004141"/>
    </source>
</evidence>
<dbReference type="PANTHER" id="PTHR23515">
    <property type="entry name" value="HIGH-AFFINITY NITRATE TRANSPORTER 2.3"/>
    <property type="match status" value="1"/>
</dbReference>
<feature type="transmembrane region" description="Helical" evidence="7">
    <location>
        <begin position="469"/>
        <end position="489"/>
    </location>
</feature>